<proteinExistence type="predicted"/>
<sequence length="332" mass="36766">MSVRLRSAVAAGLSLALVTSGCGLQSASGYIPPIEPGSIPHHPELEGEEVRVTSKELTEQLILGKIAVLALDAAGFEVIDQTNIQGSDNARRSMLIGENDLMWEYTGTAWLVYEGQDEVIPDSREQFERIRDLDRRENGMVWFDPPAPMNNTYAIVVTPETAQKYDLSGISDIANIPQEERSLCMDTEFFNRDDGLTALRRDYDLPEEEFPSSAEVMSAGVVYPAVSDGACTLGSAYSTDGRIDVLGLEMLEDDRKAFPIYNPAITVKEEFAAKYPQLEEIFAPIAEKLDNETITRLNARVDEEGQEPVYVARDWMVQEGFIREGDALLSAD</sequence>
<dbReference type="PROSITE" id="PS51257">
    <property type="entry name" value="PROKAR_LIPOPROTEIN"/>
    <property type="match status" value="1"/>
</dbReference>
<evidence type="ECO:0000313" key="3">
    <source>
        <dbReference type="Proteomes" id="UP000190637"/>
    </source>
</evidence>
<dbReference type="InterPro" id="IPR007210">
    <property type="entry name" value="ABC_Gly_betaine_transp_sub-bd"/>
</dbReference>
<dbReference type="Proteomes" id="UP000190637">
    <property type="component" value="Unassembled WGS sequence"/>
</dbReference>
<dbReference type="STRING" id="1122192.SAMN02745673_04609"/>
<keyword evidence="3" id="KW-1185">Reference proteome</keyword>
<dbReference type="CDD" id="cd13611">
    <property type="entry name" value="PBP2_YehZ"/>
    <property type="match status" value="1"/>
</dbReference>
<accession>A0A1T4T840</accession>
<organism evidence="2 3">
    <name type="scientific">Marinactinospora thermotolerans DSM 45154</name>
    <dbReference type="NCBI Taxonomy" id="1122192"/>
    <lineage>
        <taxon>Bacteria</taxon>
        <taxon>Bacillati</taxon>
        <taxon>Actinomycetota</taxon>
        <taxon>Actinomycetes</taxon>
        <taxon>Streptosporangiales</taxon>
        <taxon>Nocardiopsidaceae</taxon>
        <taxon>Marinactinospora</taxon>
    </lineage>
</organism>
<dbReference type="Pfam" id="PF04069">
    <property type="entry name" value="OpuAC"/>
    <property type="match status" value="1"/>
</dbReference>
<evidence type="ECO:0000313" key="2">
    <source>
        <dbReference type="EMBL" id="SKA36596.1"/>
    </source>
</evidence>
<dbReference type="RefSeq" id="WP_078763833.1">
    <property type="nucleotide sequence ID" value="NZ_FUWS01000016.1"/>
</dbReference>
<reference evidence="2 3" key="1">
    <citation type="submission" date="2017-02" db="EMBL/GenBank/DDBJ databases">
        <authorList>
            <person name="Peterson S.W."/>
        </authorList>
    </citation>
    <scope>NUCLEOTIDE SEQUENCE [LARGE SCALE GENOMIC DNA]</scope>
    <source>
        <strain evidence="2 3">DSM 45154</strain>
    </source>
</reference>
<dbReference type="OrthoDB" id="9781705at2"/>
<name>A0A1T4T840_9ACTN</name>
<dbReference type="EMBL" id="FUWS01000016">
    <property type="protein sequence ID" value="SKA36596.1"/>
    <property type="molecule type" value="Genomic_DNA"/>
</dbReference>
<dbReference type="SUPFAM" id="SSF53850">
    <property type="entry name" value="Periplasmic binding protein-like II"/>
    <property type="match status" value="1"/>
</dbReference>
<dbReference type="Gene3D" id="3.40.190.10">
    <property type="entry name" value="Periplasmic binding protein-like II"/>
    <property type="match status" value="1"/>
</dbReference>
<gene>
    <name evidence="2" type="ORF">SAMN02745673_04609</name>
</gene>
<feature type="domain" description="ABC-type glycine betaine transport system substrate-binding" evidence="1">
    <location>
        <begin position="49"/>
        <end position="316"/>
    </location>
</feature>
<evidence type="ECO:0000259" key="1">
    <source>
        <dbReference type="Pfam" id="PF04069"/>
    </source>
</evidence>
<dbReference type="GO" id="GO:0022857">
    <property type="term" value="F:transmembrane transporter activity"/>
    <property type="evidence" value="ECO:0007669"/>
    <property type="project" value="InterPro"/>
</dbReference>
<dbReference type="AlphaFoldDB" id="A0A1T4T840"/>
<dbReference type="GO" id="GO:0043190">
    <property type="term" value="C:ATP-binding cassette (ABC) transporter complex"/>
    <property type="evidence" value="ECO:0007669"/>
    <property type="project" value="InterPro"/>
</dbReference>
<dbReference type="Gene3D" id="3.40.190.120">
    <property type="entry name" value="Osmoprotection protein (prox), domain 2"/>
    <property type="match status" value="1"/>
</dbReference>
<protein>
    <submittedName>
        <fullName evidence="2">Osmoprotectant transport system substrate-binding protein</fullName>
    </submittedName>
</protein>